<proteinExistence type="predicted"/>
<name>A0ABR7QCP7_9FLAO</name>
<dbReference type="EMBL" id="JACGWS010000010">
    <property type="protein sequence ID" value="MBC8756324.1"/>
    <property type="molecule type" value="Genomic_DNA"/>
</dbReference>
<protein>
    <recommendedName>
        <fullName evidence="4">Lipoprotein</fullName>
    </recommendedName>
</protein>
<evidence type="ECO:0000256" key="1">
    <source>
        <dbReference type="SAM" id="SignalP"/>
    </source>
</evidence>
<evidence type="ECO:0008006" key="4">
    <source>
        <dbReference type="Google" id="ProtNLM"/>
    </source>
</evidence>
<accession>A0ABR7QCP7</accession>
<sequence>MKKLIILSTIILAISLQSCVQETHEKTVTFKVDMNGLSTVENVGLKGNFTNPSWKVTIPLTDENNDGIYEGTFSKKTATSSIRFKFVNQKQYELKDQPNRTLQFEYKPQTLVYEATFDVAKGKTIAH</sequence>
<feature type="signal peptide" evidence="1">
    <location>
        <begin position="1"/>
        <end position="20"/>
    </location>
</feature>
<reference evidence="2 3" key="1">
    <citation type="submission" date="2020-07" db="EMBL/GenBank/DDBJ databases">
        <title>Description of Kordia aestuariivivens sp. nov., isolated from a tidal flat.</title>
        <authorList>
            <person name="Park S."/>
            <person name="Yoon J.-H."/>
        </authorList>
    </citation>
    <scope>NUCLEOTIDE SEQUENCE [LARGE SCALE GENOMIC DNA]</scope>
    <source>
        <strain evidence="2 3">YSTF-M3</strain>
    </source>
</reference>
<dbReference type="InterPro" id="IPR013783">
    <property type="entry name" value="Ig-like_fold"/>
</dbReference>
<gene>
    <name evidence="2" type="ORF">H2O64_16740</name>
</gene>
<dbReference type="Gene3D" id="2.60.40.10">
    <property type="entry name" value="Immunoglobulins"/>
    <property type="match status" value="1"/>
</dbReference>
<dbReference type="PROSITE" id="PS51257">
    <property type="entry name" value="PROKAR_LIPOPROTEIN"/>
    <property type="match status" value="1"/>
</dbReference>
<dbReference type="RefSeq" id="WP_187563363.1">
    <property type="nucleotide sequence ID" value="NZ_JACGWS010000010.1"/>
</dbReference>
<evidence type="ECO:0000313" key="3">
    <source>
        <dbReference type="Proteomes" id="UP000619238"/>
    </source>
</evidence>
<feature type="chain" id="PRO_5047013001" description="Lipoprotein" evidence="1">
    <location>
        <begin position="21"/>
        <end position="127"/>
    </location>
</feature>
<keyword evidence="3" id="KW-1185">Reference proteome</keyword>
<comment type="caution">
    <text evidence="2">The sequence shown here is derived from an EMBL/GenBank/DDBJ whole genome shotgun (WGS) entry which is preliminary data.</text>
</comment>
<dbReference type="Proteomes" id="UP000619238">
    <property type="component" value="Unassembled WGS sequence"/>
</dbReference>
<evidence type="ECO:0000313" key="2">
    <source>
        <dbReference type="EMBL" id="MBC8756324.1"/>
    </source>
</evidence>
<keyword evidence="1" id="KW-0732">Signal</keyword>
<organism evidence="2 3">
    <name type="scientific">Kordia aestuariivivens</name>
    <dbReference type="NCBI Taxonomy" id="2759037"/>
    <lineage>
        <taxon>Bacteria</taxon>
        <taxon>Pseudomonadati</taxon>
        <taxon>Bacteroidota</taxon>
        <taxon>Flavobacteriia</taxon>
        <taxon>Flavobacteriales</taxon>
        <taxon>Flavobacteriaceae</taxon>
        <taxon>Kordia</taxon>
    </lineage>
</organism>